<reference evidence="1" key="1">
    <citation type="submission" date="2022-06" db="EMBL/GenBank/DDBJ databases">
        <title>Phylogenomic reconstructions and comparative analyses of Kickxellomycotina fungi.</title>
        <authorList>
            <person name="Reynolds N.K."/>
            <person name="Stajich J.E."/>
            <person name="Barry K."/>
            <person name="Grigoriev I.V."/>
            <person name="Crous P."/>
            <person name="Smith M.E."/>
        </authorList>
    </citation>
    <scope>NUCLEOTIDE SEQUENCE</scope>
    <source>
        <strain evidence="1">RSA 2271</strain>
    </source>
</reference>
<proteinExistence type="predicted"/>
<protein>
    <submittedName>
        <fullName evidence="1">Uncharacterized protein</fullName>
    </submittedName>
</protein>
<name>A0ACC1HDG2_9FUNG</name>
<accession>A0ACC1HDG2</accession>
<evidence type="ECO:0000313" key="2">
    <source>
        <dbReference type="Proteomes" id="UP001145114"/>
    </source>
</evidence>
<gene>
    <name evidence="1" type="ORF">EV182_002850</name>
</gene>
<comment type="caution">
    <text evidence="1">The sequence shown here is derived from an EMBL/GenBank/DDBJ whole genome shotgun (WGS) entry which is preliminary data.</text>
</comment>
<organism evidence="1 2">
    <name type="scientific">Spiromyces aspiralis</name>
    <dbReference type="NCBI Taxonomy" id="68401"/>
    <lineage>
        <taxon>Eukaryota</taxon>
        <taxon>Fungi</taxon>
        <taxon>Fungi incertae sedis</taxon>
        <taxon>Zoopagomycota</taxon>
        <taxon>Kickxellomycotina</taxon>
        <taxon>Kickxellomycetes</taxon>
        <taxon>Kickxellales</taxon>
        <taxon>Kickxellaceae</taxon>
        <taxon>Spiromyces</taxon>
    </lineage>
</organism>
<evidence type="ECO:0000313" key="1">
    <source>
        <dbReference type="EMBL" id="KAJ1674645.1"/>
    </source>
</evidence>
<keyword evidence="2" id="KW-1185">Reference proteome</keyword>
<dbReference type="Proteomes" id="UP001145114">
    <property type="component" value="Unassembled WGS sequence"/>
</dbReference>
<sequence length="152" mass="17585">MLAGLLTKSWTSTFAAARSLGPTRLALKNVNSRSITTSRSVAQQDQPPPLPKLNKKRMEEQQRLTQDILAELSMEQGISYGRSLAVHNGRPGHTYRMLNNLLNENGVREELRLRRRYEKPTLRRRREHREANARRFGQAVREKVQLVLKMKN</sequence>
<dbReference type="EMBL" id="JAMZIH010005792">
    <property type="protein sequence ID" value="KAJ1674645.1"/>
    <property type="molecule type" value="Genomic_DNA"/>
</dbReference>